<sequence>MSSTASKRTLYRLTHVEATPDAMLEALDLDSLDTLDAIVRDVSDHLGVPALAVSYAVAKEEAAWGKDILRLANDADLLQSEQRTGALLVLAVDDVVYAIGFDQGYRLLPAHLKDVRFGLSFGIRAINPRQVRDFTASVLGQARIDSSLVPTGASVPALGLRDHGRIIRHLGGYLDEVDLTAGSDTRSGAMTAEGGIGLRIKLGTTPTTLIKDIRAIASICEHVAPHPDLAFVEHITAVKDRSLIDALDAELDATLGRPVDGRILTAVPFSQSTDLSRSTACAIKIGPCSPLIRDEFSLDYVLERARVIKAGERVKALRQGTVELFRDKLTARTPLAPRAGSLEALSTESAVKWIEATFSLDSRTFCLLDGEWYELGAGYLRDVNETVAPLFTDSPSVDLPRWPLIEKLNKKGIPVMRPMDEGDYNELAAMARPGWVCMDKKNVRNPFRTSNKVEICDLFTDDDTLVFVKPAHASGPLSHLYNQARVSVELLFESADVRAEFARSVHVNSDASRSIPDNFTPRRIVFAILLKDGADLTPDSLFPFSAVTLAQTAKALAARGVTVEVIGIGIESTQTTMLDAAA</sequence>
<evidence type="ECO:0000313" key="2">
    <source>
        <dbReference type="Proteomes" id="UP000327000"/>
    </source>
</evidence>
<keyword evidence="2" id="KW-1185">Reference proteome</keyword>
<comment type="caution">
    <text evidence="1">The sequence shown here is derived from an EMBL/GenBank/DDBJ whole genome shotgun (WGS) entry which is preliminary data.</text>
</comment>
<dbReference type="InterPro" id="IPR026487">
    <property type="entry name" value="CHP04141"/>
</dbReference>
<reference evidence="1 2" key="1">
    <citation type="journal article" date="2019" name="Microb. Cell Fact.">
        <title>Exploring novel herbicidin analogues by transcriptional regulator overexpression and MS/MS molecular networking.</title>
        <authorList>
            <person name="Shi Y."/>
            <person name="Gu R."/>
            <person name="Li Y."/>
            <person name="Wang X."/>
            <person name="Ren W."/>
            <person name="Li X."/>
            <person name="Wang L."/>
            <person name="Xie Y."/>
            <person name="Hong B."/>
        </authorList>
    </citation>
    <scope>NUCLEOTIDE SEQUENCE [LARGE SCALE GENOMIC DNA]</scope>
    <source>
        <strain evidence="1 2">US-43</strain>
    </source>
</reference>
<protein>
    <recommendedName>
        <fullName evidence="3">TIGR04141 family sporadically distributed protein</fullName>
    </recommendedName>
</protein>
<gene>
    <name evidence="1" type="ORF">FRZ00_01985</name>
</gene>
<dbReference type="AlphaFoldDB" id="A0A5N5WGJ9"/>
<dbReference type="Proteomes" id="UP000327000">
    <property type="component" value="Unassembled WGS sequence"/>
</dbReference>
<dbReference type="OrthoDB" id="3323334at2"/>
<dbReference type="RefSeq" id="WP_152262272.1">
    <property type="nucleotide sequence ID" value="NZ_VOKX01000006.1"/>
</dbReference>
<evidence type="ECO:0000313" key="1">
    <source>
        <dbReference type="EMBL" id="KAB7852298.1"/>
    </source>
</evidence>
<name>A0A5N5WGJ9_STRMB</name>
<dbReference type="Pfam" id="PF19614">
    <property type="entry name" value="DUF6119"/>
    <property type="match status" value="1"/>
</dbReference>
<evidence type="ECO:0008006" key="3">
    <source>
        <dbReference type="Google" id="ProtNLM"/>
    </source>
</evidence>
<organism evidence="1 2">
    <name type="scientific">Streptomyces mobaraensis</name>
    <name type="common">Streptoverticillium mobaraense</name>
    <dbReference type="NCBI Taxonomy" id="35621"/>
    <lineage>
        <taxon>Bacteria</taxon>
        <taxon>Bacillati</taxon>
        <taxon>Actinomycetota</taxon>
        <taxon>Actinomycetes</taxon>
        <taxon>Kitasatosporales</taxon>
        <taxon>Streptomycetaceae</taxon>
        <taxon>Streptomyces</taxon>
    </lineage>
</organism>
<accession>A0A5N5WGJ9</accession>
<proteinExistence type="predicted"/>
<dbReference type="NCBIfam" id="TIGR04141">
    <property type="entry name" value="TIGR04141 family sporadically distributed protein"/>
    <property type="match status" value="1"/>
</dbReference>
<dbReference type="EMBL" id="VOKX01000006">
    <property type="protein sequence ID" value="KAB7852298.1"/>
    <property type="molecule type" value="Genomic_DNA"/>
</dbReference>